<dbReference type="eggNOG" id="COG1827">
    <property type="taxonomic scope" value="Bacteria"/>
</dbReference>
<dbReference type="SUPFAM" id="SSF46785">
    <property type="entry name" value="Winged helix' DNA-binding domain"/>
    <property type="match status" value="1"/>
</dbReference>
<dbReference type="InterPro" id="IPR004173">
    <property type="entry name" value="3H_domain"/>
</dbReference>
<keyword evidence="1" id="KW-0479">Metal-binding</keyword>
<reference evidence="4 5" key="1">
    <citation type="submission" date="2011-09" db="EMBL/GenBank/DDBJ databases">
        <title>The draft genome of Treponema saccharophilum DSM 2985.</title>
        <authorList>
            <consortium name="US DOE Joint Genome Institute (JGI-PGF)"/>
            <person name="Lucas S."/>
            <person name="Copeland A."/>
            <person name="Lapidus A."/>
            <person name="Glavina del Rio T."/>
            <person name="Dalin E."/>
            <person name="Tice H."/>
            <person name="Bruce D."/>
            <person name="Goodwin L."/>
            <person name="Pitluck S."/>
            <person name="Peters L."/>
            <person name="Kyrpides N."/>
            <person name="Mavromatis K."/>
            <person name="Ivanova N."/>
            <person name="Markowitz V."/>
            <person name="Cheng J.-F."/>
            <person name="Hugenholtz P."/>
            <person name="Woyke T."/>
            <person name="Wu D."/>
            <person name="Gronow S."/>
            <person name="Wellnitz S."/>
            <person name="Brambilla E."/>
            <person name="Klenk H.-P."/>
            <person name="Eisen J.A."/>
        </authorList>
    </citation>
    <scope>NUCLEOTIDE SEQUENCE [LARGE SCALE GENOMIC DNA]</scope>
    <source>
        <strain evidence="4 5">DSM 2985</strain>
    </source>
</reference>
<dbReference type="InterPro" id="IPR013196">
    <property type="entry name" value="HTH_11"/>
</dbReference>
<evidence type="ECO:0000259" key="2">
    <source>
        <dbReference type="Pfam" id="PF02829"/>
    </source>
</evidence>
<evidence type="ECO:0000313" key="4">
    <source>
        <dbReference type="EMBL" id="EIC01177.1"/>
    </source>
</evidence>
<accession>H7EM92</accession>
<feature type="binding site" evidence="1">
    <location>
        <position position="82"/>
    </location>
    <ligand>
        <name>Ni(2+)</name>
        <dbReference type="ChEBI" id="CHEBI:49786"/>
    </ligand>
</feature>
<dbReference type="EMBL" id="AGRW01000051">
    <property type="protein sequence ID" value="EIC01177.1"/>
    <property type="molecule type" value="Genomic_DNA"/>
</dbReference>
<dbReference type="AlphaFoldDB" id="H7EM92"/>
<dbReference type="RefSeq" id="WP_002705353.1">
    <property type="nucleotide sequence ID" value="NZ_AGRW01000051.1"/>
</dbReference>
<dbReference type="InterPro" id="IPR036388">
    <property type="entry name" value="WH-like_DNA-bd_sf"/>
</dbReference>
<dbReference type="PIRSF" id="PIRSF037847">
    <property type="entry name" value="NiaR"/>
    <property type="match status" value="1"/>
</dbReference>
<dbReference type="Pfam" id="PF08279">
    <property type="entry name" value="HTH_11"/>
    <property type="match status" value="1"/>
</dbReference>
<dbReference type="GO" id="GO:0046872">
    <property type="term" value="F:metal ion binding"/>
    <property type="evidence" value="ECO:0007669"/>
    <property type="project" value="UniProtKB-KW"/>
</dbReference>
<gene>
    <name evidence="4" type="ORF">TresaDRAFT_0314</name>
</gene>
<comment type="caution">
    <text evidence="4">The sequence shown here is derived from an EMBL/GenBank/DDBJ whole genome shotgun (WGS) entry which is preliminary data.</text>
</comment>
<dbReference type="PANTHER" id="PTHR40068">
    <property type="entry name" value="TRANSCRIPTION REPRESSOR NIAR-RELATED"/>
    <property type="match status" value="1"/>
</dbReference>
<protein>
    <submittedName>
        <fullName evidence="4">3H domain-containing protein</fullName>
    </submittedName>
</protein>
<feature type="binding site" evidence="1">
    <location>
        <position position="151"/>
    </location>
    <ligand>
        <name>Ni(2+)</name>
        <dbReference type="ChEBI" id="CHEBI:49786"/>
    </ligand>
</feature>
<dbReference type="Proteomes" id="UP000003571">
    <property type="component" value="Unassembled WGS sequence"/>
</dbReference>
<dbReference type="Gene3D" id="3.30.1340.20">
    <property type="entry name" value="3H domain"/>
    <property type="match status" value="1"/>
</dbReference>
<name>H7EM92_9SPIR</name>
<evidence type="ECO:0000259" key="3">
    <source>
        <dbReference type="Pfam" id="PF08279"/>
    </source>
</evidence>
<proteinExistence type="predicted"/>
<dbReference type="PANTHER" id="PTHR40068:SF1">
    <property type="entry name" value="TRANSCRIPTION REPRESSOR NIAR-RELATED"/>
    <property type="match status" value="1"/>
</dbReference>
<evidence type="ECO:0000313" key="5">
    <source>
        <dbReference type="Proteomes" id="UP000003571"/>
    </source>
</evidence>
<feature type="domain" description="Helix-turn-helix type 11" evidence="3">
    <location>
        <begin position="13"/>
        <end position="65"/>
    </location>
</feature>
<feature type="binding site" evidence="1">
    <location>
        <position position="90"/>
    </location>
    <ligand>
        <name>Ni(2+)</name>
        <dbReference type="ChEBI" id="CHEBI:49786"/>
    </ligand>
</feature>
<dbReference type="Gene3D" id="1.10.10.10">
    <property type="entry name" value="Winged helix-like DNA-binding domain superfamily/Winged helix DNA-binding domain"/>
    <property type="match status" value="1"/>
</dbReference>
<keyword evidence="1" id="KW-0533">Nickel</keyword>
<dbReference type="OrthoDB" id="9792661at2"/>
<feature type="binding site" evidence="1">
    <location>
        <position position="149"/>
    </location>
    <ligand>
        <name>Ni(2+)</name>
        <dbReference type="ChEBI" id="CHEBI:49786"/>
    </ligand>
</feature>
<organism evidence="4 5">
    <name type="scientific">Treponema saccharophilum DSM 2985</name>
    <dbReference type="NCBI Taxonomy" id="907348"/>
    <lineage>
        <taxon>Bacteria</taxon>
        <taxon>Pseudomonadati</taxon>
        <taxon>Spirochaetota</taxon>
        <taxon>Spirochaetia</taxon>
        <taxon>Spirochaetales</taxon>
        <taxon>Treponemataceae</taxon>
        <taxon>Treponema</taxon>
    </lineage>
</organism>
<sequence>MEKNARKQSGEERRREIIRILSSSKSPVSGSSLARTLGVSRQVIVTDIALIRARRDDIVSTSAGYTIPARTEGARKIFKVAHTDDQILDELSSIVERGGRVLDVFIQHKVYGTISAPLNIASKRDVENFLSDLRSGVSTPLKNITGNFHYHTVEARNEKALSEIEDVLRQKGYLIESKDSEAVYEAKDYAQV</sequence>
<dbReference type="Pfam" id="PF02829">
    <property type="entry name" value="3H"/>
    <property type="match status" value="1"/>
</dbReference>
<dbReference type="PATRIC" id="fig|907348.3.peg.2069"/>
<dbReference type="STRING" id="907348.TresaDRAFT_0314"/>
<keyword evidence="5" id="KW-1185">Reference proteome</keyword>
<dbReference type="InterPro" id="IPR035922">
    <property type="entry name" value="3H_dom_sf"/>
</dbReference>
<dbReference type="InterPro" id="IPR026043">
    <property type="entry name" value="NadR"/>
</dbReference>
<dbReference type="InterPro" id="IPR036390">
    <property type="entry name" value="WH_DNA-bd_sf"/>
</dbReference>
<evidence type="ECO:0000256" key="1">
    <source>
        <dbReference type="PIRSR" id="PIRSR037847-1"/>
    </source>
</evidence>
<feature type="domain" description="3H" evidence="2">
    <location>
        <begin position="79"/>
        <end position="174"/>
    </location>
</feature>
<dbReference type="SUPFAM" id="SSF75500">
    <property type="entry name" value="Putative transcriptional regulator TM1602, C-terminal domain"/>
    <property type="match status" value="1"/>
</dbReference>